<gene>
    <name evidence="2" type="ORF">EFBL_2921</name>
</gene>
<proteinExistence type="predicted"/>
<dbReference type="EMBL" id="BDUF01000086">
    <property type="protein sequence ID" value="GAX91255.1"/>
    <property type="molecule type" value="Genomic_DNA"/>
</dbReference>
<keyword evidence="3" id="KW-1185">Reference proteome</keyword>
<protein>
    <recommendedName>
        <fullName evidence="4">DUF4320 domain-containing protein</fullName>
    </recommendedName>
</protein>
<accession>A0A292YS01</accession>
<evidence type="ECO:0000256" key="1">
    <source>
        <dbReference type="SAM" id="Phobius"/>
    </source>
</evidence>
<dbReference type="Proteomes" id="UP000217785">
    <property type="component" value="Unassembled WGS sequence"/>
</dbReference>
<keyword evidence="1" id="KW-0472">Membrane</keyword>
<feature type="transmembrane region" description="Helical" evidence="1">
    <location>
        <begin position="24"/>
        <end position="45"/>
    </location>
</feature>
<keyword evidence="1" id="KW-0812">Transmembrane</keyword>
<sequence length="143" mass="15960">MSRGARPKGVSCRILQDERGSMDILALLYSLLVTVLVVWTLFLGYQMFLTQQALSEVARRGILMMEMAGGLTVDIQNRLAEDLVARGLERTQITGTPAPVAFRGDIQLRLQYPYRFFGTSISPFEIEVPLGGIRNSISLKNPR</sequence>
<dbReference type="AlphaFoldDB" id="A0A292YS01"/>
<organism evidence="2 3">
    <name type="scientific">Effusibacillus lacus</name>
    <dbReference type="NCBI Taxonomy" id="1348429"/>
    <lineage>
        <taxon>Bacteria</taxon>
        <taxon>Bacillati</taxon>
        <taxon>Bacillota</taxon>
        <taxon>Bacilli</taxon>
        <taxon>Bacillales</taxon>
        <taxon>Alicyclobacillaceae</taxon>
        <taxon>Effusibacillus</taxon>
    </lineage>
</organism>
<comment type="caution">
    <text evidence="2">The sequence shown here is derived from an EMBL/GenBank/DDBJ whole genome shotgun (WGS) entry which is preliminary data.</text>
</comment>
<evidence type="ECO:0000313" key="2">
    <source>
        <dbReference type="EMBL" id="GAX91255.1"/>
    </source>
</evidence>
<evidence type="ECO:0008006" key="4">
    <source>
        <dbReference type="Google" id="ProtNLM"/>
    </source>
</evidence>
<keyword evidence="1" id="KW-1133">Transmembrane helix</keyword>
<name>A0A292YS01_9BACL</name>
<reference evidence="3" key="1">
    <citation type="submission" date="2017-07" db="EMBL/GenBank/DDBJ databases">
        <title>Draft genome sequence of Effusibacillus lacus strain skLN1.</title>
        <authorList>
            <person name="Watanabe M."/>
            <person name="Kojima H."/>
            <person name="Fukui M."/>
        </authorList>
    </citation>
    <scope>NUCLEOTIDE SEQUENCE [LARGE SCALE GENOMIC DNA]</scope>
    <source>
        <strain evidence="3">skLN1</strain>
    </source>
</reference>
<evidence type="ECO:0000313" key="3">
    <source>
        <dbReference type="Proteomes" id="UP000217785"/>
    </source>
</evidence>